<comment type="caution">
    <text evidence="1">The sequence shown here is derived from an EMBL/GenBank/DDBJ whole genome shotgun (WGS) entry which is preliminary data.</text>
</comment>
<organism evidence="1 2">
    <name type="scientific">Nostoc spongiaeforme FACHB-130</name>
    <dbReference type="NCBI Taxonomy" id="1357510"/>
    <lineage>
        <taxon>Bacteria</taxon>
        <taxon>Bacillati</taxon>
        <taxon>Cyanobacteriota</taxon>
        <taxon>Cyanophyceae</taxon>
        <taxon>Nostocales</taxon>
        <taxon>Nostocaceae</taxon>
        <taxon>Nostoc</taxon>
    </lineage>
</organism>
<evidence type="ECO:0000313" key="2">
    <source>
        <dbReference type="Proteomes" id="UP000603457"/>
    </source>
</evidence>
<proteinExistence type="predicted"/>
<name>A0ABR8G5Q8_9NOSO</name>
<gene>
    <name evidence="1" type="ORF">H6G74_30530</name>
</gene>
<dbReference type="Proteomes" id="UP000603457">
    <property type="component" value="Unassembled WGS sequence"/>
</dbReference>
<keyword evidence="2" id="KW-1185">Reference proteome</keyword>
<evidence type="ECO:0000313" key="1">
    <source>
        <dbReference type="EMBL" id="MBD2598601.1"/>
    </source>
</evidence>
<protein>
    <submittedName>
        <fullName evidence="1">Uncharacterized protein</fullName>
    </submittedName>
</protein>
<dbReference type="RefSeq" id="WP_190971232.1">
    <property type="nucleotide sequence ID" value="NZ_JACJTB010000085.1"/>
</dbReference>
<reference evidence="1 2" key="1">
    <citation type="journal article" date="2020" name="ISME J.">
        <title>Comparative genomics reveals insights into cyanobacterial evolution and habitat adaptation.</title>
        <authorList>
            <person name="Chen M.Y."/>
            <person name="Teng W.K."/>
            <person name="Zhao L."/>
            <person name="Hu C.X."/>
            <person name="Zhou Y.K."/>
            <person name="Han B.P."/>
            <person name="Song L.R."/>
            <person name="Shu W.S."/>
        </authorList>
    </citation>
    <scope>NUCLEOTIDE SEQUENCE [LARGE SCALE GENOMIC DNA]</scope>
    <source>
        <strain evidence="1 2">FACHB-130</strain>
    </source>
</reference>
<dbReference type="EMBL" id="JACJTB010000085">
    <property type="protein sequence ID" value="MBD2598601.1"/>
    <property type="molecule type" value="Genomic_DNA"/>
</dbReference>
<accession>A0ABR8G5Q8</accession>
<sequence>MTQSLSIEEIQIILRAIEIILIMLQARQEYTDIEATEEFTISNDFNLLDLINSLGEIQESIENFKSAQSQSTESNGA</sequence>